<dbReference type="PANTHER" id="PTHR43326:SF1">
    <property type="entry name" value="METHIONINE--TRNA LIGASE, MITOCHONDRIAL"/>
    <property type="match status" value="1"/>
</dbReference>
<keyword evidence="5" id="KW-0030">Aminoacyl-tRNA synthetase</keyword>
<proteinExistence type="predicted"/>
<protein>
    <recommendedName>
        <fullName evidence="6">Methionyl-tRNA synthetase</fullName>
    </recommendedName>
</protein>
<dbReference type="PANTHER" id="PTHR43326">
    <property type="entry name" value="METHIONYL-TRNA SYNTHETASE"/>
    <property type="match status" value="1"/>
</dbReference>
<gene>
    <name evidence="8" type="ORF">HMPREF9478_02480</name>
</gene>
<evidence type="ECO:0000313" key="8">
    <source>
        <dbReference type="EMBL" id="EHG27270.1"/>
    </source>
</evidence>
<keyword evidence="2" id="KW-0547">Nucleotide-binding</keyword>
<evidence type="ECO:0000256" key="3">
    <source>
        <dbReference type="ARBA" id="ARBA00022840"/>
    </source>
</evidence>
<dbReference type="Pfam" id="PF09334">
    <property type="entry name" value="tRNA-synt_1g"/>
    <property type="match status" value="1"/>
</dbReference>
<evidence type="ECO:0000259" key="7">
    <source>
        <dbReference type="Pfam" id="PF09334"/>
    </source>
</evidence>
<sequence>MAEKETFYITTPIYYPSGKLHIGNSYTTIACDAVARYKRLMGFDVFYLTGVDEHGQKIEKKDGRTRC</sequence>
<dbReference type="InterPro" id="IPR014729">
    <property type="entry name" value="Rossmann-like_a/b/a_fold"/>
</dbReference>
<evidence type="ECO:0000256" key="1">
    <source>
        <dbReference type="ARBA" id="ARBA00022598"/>
    </source>
</evidence>
<evidence type="ECO:0000256" key="6">
    <source>
        <dbReference type="ARBA" id="ARBA00030904"/>
    </source>
</evidence>
<dbReference type="InterPro" id="IPR001412">
    <property type="entry name" value="aa-tRNA-synth_I_CS"/>
</dbReference>
<evidence type="ECO:0000256" key="4">
    <source>
        <dbReference type="ARBA" id="ARBA00022917"/>
    </source>
</evidence>
<dbReference type="SUPFAM" id="SSF52374">
    <property type="entry name" value="Nucleotidylyl transferase"/>
    <property type="match status" value="1"/>
</dbReference>
<evidence type="ECO:0000256" key="5">
    <source>
        <dbReference type="ARBA" id="ARBA00023146"/>
    </source>
</evidence>
<accession>A0AA87FFE0</accession>
<evidence type="ECO:0000313" key="9">
    <source>
        <dbReference type="Proteomes" id="UP000004393"/>
    </source>
</evidence>
<dbReference type="GO" id="GO:0006431">
    <property type="term" value="P:methionyl-tRNA aminoacylation"/>
    <property type="evidence" value="ECO:0007669"/>
    <property type="project" value="InterPro"/>
</dbReference>
<keyword evidence="9" id="KW-1185">Reference proteome</keyword>
<dbReference type="PROSITE" id="PS51257">
    <property type="entry name" value="PROKAR_LIPOPROTEIN"/>
    <property type="match status" value="1"/>
</dbReference>
<keyword evidence="4" id="KW-0648">Protein biosynthesis</keyword>
<keyword evidence="1" id="KW-0436">Ligase</keyword>
<dbReference type="GO" id="GO:0004825">
    <property type="term" value="F:methionine-tRNA ligase activity"/>
    <property type="evidence" value="ECO:0007669"/>
    <property type="project" value="InterPro"/>
</dbReference>
<dbReference type="InterPro" id="IPR033911">
    <property type="entry name" value="MetRS_core"/>
</dbReference>
<comment type="caution">
    <text evidence="8">The sequence shown here is derived from an EMBL/GenBank/DDBJ whole genome shotgun (WGS) entry which is preliminary data.</text>
</comment>
<feature type="domain" description="Methionyl/Leucyl tRNA synthetase" evidence="7">
    <location>
        <begin position="7"/>
        <end position="61"/>
    </location>
</feature>
<organism evidence="8 9">
    <name type="scientific">Enterococcus saccharolyticus 30_1</name>
    <dbReference type="NCBI Taxonomy" id="742813"/>
    <lineage>
        <taxon>Bacteria</taxon>
        <taxon>Bacillati</taxon>
        <taxon>Bacillota</taxon>
        <taxon>Bacilli</taxon>
        <taxon>Lactobacillales</taxon>
        <taxon>Enterococcaceae</taxon>
        <taxon>Enterococcus</taxon>
    </lineage>
</organism>
<dbReference type="AlphaFoldDB" id="A0AA87FFE0"/>
<dbReference type="InterPro" id="IPR023457">
    <property type="entry name" value="Met-tRNA_synth_2"/>
</dbReference>
<dbReference type="Proteomes" id="UP000004393">
    <property type="component" value="Unassembled WGS sequence"/>
</dbReference>
<dbReference type="EMBL" id="ADLY01000041">
    <property type="protein sequence ID" value="EHG27270.1"/>
    <property type="molecule type" value="Genomic_DNA"/>
</dbReference>
<dbReference type="Gene3D" id="3.40.50.620">
    <property type="entry name" value="HUPs"/>
    <property type="match status" value="1"/>
</dbReference>
<name>A0AA87FFE0_9ENTE</name>
<evidence type="ECO:0000256" key="2">
    <source>
        <dbReference type="ARBA" id="ARBA00022741"/>
    </source>
</evidence>
<reference evidence="8 9" key="1">
    <citation type="submission" date="2011-10" db="EMBL/GenBank/DDBJ databases">
        <title>The Genome Sequence of Enterococcus saccharolyticus 30_1.</title>
        <authorList>
            <consortium name="The Broad Institute Genome Sequencing Platform"/>
            <person name="Earl A."/>
            <person name="Ward D."/>
            <person name="Feldgarden M."/>
            <person name="Gevers D."/>
            <person name="Daigneault M."/>
            <person name="Strauss J."/>
            <person name="Allen-Vercoe E."/>
            <person name="Young S.K."/>
            <person name="Zeng Q."/>
            <person name="Gargeya S."/>
            <person name="Fitzgerald M."/>
            <person name="Haas B."/>
            <person name="Abouelleil A."/>
            <person name="Alvarado L."/>
            <person name="Arachchi H.M."/>
            <person name="Berlin A."/>
            <person name="Brown A."/>
            <person name="Chapman S.B."/>
            <person name="Chen Z."/>
            <person name="Dunbar C."/>
            <person name="Freedman E."/>
            <person name="Gearin G."/>
            <person name="Gellesch M."/>
            <person name="Goldberg J."/>
            <person name="Griggs A."/>
            <person name="Gujja S."/>
            <person name="Heiman D."/>
            <person name="Howarth C."/>
            <person name="Larson L."/>
            <person name="Lui A."/>
            <person name="MacDonald P.J.P."/>
            <person name="Montmayeur A."/>
            <person name="Murphy C."/>
            <person name="Neiman D."/>
            <person name="Pearson M."/>
            <person name="Priest M."/>
            <person name="Roberts A."/>
            <person name="Saif S."/>
            <person name="Shea T."/>
            <person name="Shenoy N."/>
            <person name="Sisk P."/>
            <person name="Stolte C."/>
            <person name="Sykes S."/>
            <person name="Wortman J."/>
            <person name="Nusbaum C."/>
            <person name="Birren B."/>
        </authorList>
    </citation>
    <scope>NUCLEOTIDE SEQUENCE [LARGE SCALE GENOMIC DNA]</scope>
    <source>
        <strain evidence="8 9">30_1</strain>
    </source>
</reference>
<dbReference type="InterPro" id="IPR015413">
    <property type="entry name" value="Methionyl/Leucyl_tRNA_Synth"/>
</dbReference>
<keyword evidence="3" id="KW-0067">ATP-binding</keyword>
<dbReference type="GO" id="GO:0005524">
    <property type="term" value="F:ATP binding"/>
    <property type="evidence" value="ECO:0007669"/>
    <property type="project" value="UniProtKB-KW"/>
</dbReference>
<dbReference type="PROSITE" id="PS00178">
    <property type="entry name" value="AA_TRNA_LIGASE_I"/>
    <property type="match status" value="1"/>
</dbReference>
<dbReference type="PRINTS" id="PR01041">
    <property type="entry name" value="TRNASYNTHMET"/>
</dbReference>